<evidence type="ECO:0000313" key="1">
    <source>
        <dbReference type="EMBL" id="TMW56420.1"/>
    </source>
</evidence>
<reference evidence="1" key="1">
    <citation type="submission" date="2019-03" db="EMBL/GenBank/DDBJ databases">
        <title>Long read genome sequence of the mycoparasitic Pythium oligandrum ATCC 38472 isolated from sugarbeet rhizosphere.</title>
        <authorList>
            <person name="Gaulin E."/>
        </authorList>
    </citation>
    <scope>NUCLEOTIDE SEQUENCE</scope>
    <source>
        <strain evidence="1">ATCC 38472_TT</strain>
    </source>
</reference>
<dbReference type="AlphaFoldDB" id="A0A8K1C4W0"/>
<keyword evidence="2" id="KW-1185">Reference proteome</keyword>
<name>A0A8K1C4W0_PYTOL</name>
<proteinExistence type="predicted"/>
<dbReference type="EMBL" id="SPLM01000145">
    <property type="protein sequence ID" value="TMW56420.1"/>
    <property type="molecule type" value="Genomic_DNA"/>
</dbReference>
<dbReference type="Proteomes" id="UP000794436">
    <property type="component" value="Unassembled WGS sequence"/>
</dbReference>
<comment type="caution">
    <text evidence="1">The sequence shown here is derived from an EMBL/GenBank/DDBJ whole genome shotgun (WGS) entry which is preliminary data.</text>
</comment>
<accession>A0A8K1C4W0</accession>
<gene>
    <name evidence="1" type="ORF">Poli38472_006430</name>
</gene>
<sequence>MFSSDNPFVIFCVLAFLAIYIAHKIYQLFFVTCTSDEFAFTPKVASPRATTLVLTPPLPPAALVRCETPADQQANQHVHIDVDDDDDVETLVSYARLTDKHRDSNTDRSSHSSVWAIAGTPPPQERFHDVNSDFEIKIDIPDSFEDDGDDVELKLPSLTVRPTVVAAPSRKITMAKTTANAMYSKLLAYRPRVYRGLRTNQVFKARIDREQVGYI</sequence>
<protein>
    <submittedName>
        <fullName evidence="1">Uncharacterized protein</fullName>
    </submittedName>
</protein>
<organism evidence="1 2">
    <name type="scientific">Pythium oligandrum</name>
    <name type="common">Mycoparasitic fungus</name>
    <dbReference type="NCBI Taxonomy" id="41045"/>
    <lineage>
        <taxon>Eukaryota</taxon>
        <taxon>Sar</taxon>
        <taxon>Stramenopiles</taxon>
        <taxon>Oomycota</taxon>
        <taxon>Peronosporomycetes</taxon>
        <taxon>Pythiales</taxon>
        <taxon>Pythiaceae</taxon>
        <taxon>Pythium</taxon>
    </lineage>
</organism>
<evidence type="ECO:0000313" key="2">
    <source>
        <dbReference type="Proteomes" id="UP000794436"/>
    </source>
</evidence>